<dbReference type="Proteomes" id="UP000701702">
    <property type="component" value="Unassembled WGS sequence"/>
</dbReference>
<keyword evidence="2" id="KW-1185">Reference proteome</keyword>
<gene>
    <name evidence="1" type="ORF">LMG23994_01312</name>
</gene>
<evidence type="ECO:0000313" key="2">
    <source>
        <dbReference type="Proteomes" id="UP000701702"/>
    </source>
</evidence>
<organism evidence="1 2">
    <name type="scientific">Cupriavidus pinatubonensis</name>
    <dbReference type="NCBI Taxonomy" id="248026"/>
    <lineage>
        <taxon>Bacteria</taxon>
        <taxon>Pseudomonadati</taxon>
        <taxon>Pseudomonadota</taxon>
        <taxon>Betaproteobacteria</taxon>
        <taxon>Burkholderiales</taxon>
        <taxon>Burkholderiaceae</taxon>
        <taxon>Cupriavidus</taxon>
    </lineage>
</organism>
<evidence type="ECO:0000313" key="1">
    <source>
        <dbReference type="EMBL" id="CAG9168119.1"/>
    </source>
</evidence>
<protein>
    <submittedName>
        <fullName evidence="1">Uncharacterized protein</fullName>
    </submittedName>
</protein>
<comment type="caution">
    <text evidence="1">The sequence shown here is derived from an EMBL/GenBank/DDBJ whole genome shotgun (WGS) entry which is preliminary data.</text>
</comment>
<dbReference type="EMBL" id="CAJZAF010000005">
    <property type="protein sequence ID" value="CAG9168119.1"/>
    <property type="molecule type" value="Genomic_DNA"/>
</dbReference>
<sequence length="173" mass="17974">MRANTLACSEPLNTLSIIRSHIVAAPAHQDPVSRRAGPVDIGAAVARFSVERLTLLREILISITQADAADGSSDGSAGAVAQIAMRRAIEGIEESTDYLAFLSDSHDCEIDTCDAIDLAVTRFSAIRAMLEATRLQGCREVAELAAAGVVLAAGGLERAHAGRTAIAPLGLVA</sequence>
<accession>A0ABM8WL58</accession>
<proteinExistence type="predicted"/>
<reference evidence="1 2" key="1">
    <citation type="submission" date="2021-08" db="EMBL/GenBank/DDBJ databases">
        <authorList>
            <person name="Peeters C."/>
        </authorList>
    </citation>
    <scope>NUCLEOTIDE SEQUENCE [LARGE SCALE GENOMIC DNA]</scope>
    <source>
        <strain evidence="1 2">LMG 23994</strain>
    </source>
</reference>
<dbReference type="RefSeq" id="WP_224000742.1">
    <property type="nucleotide sequence ID" value="NZ_CAJZAF010000005.1"/>
</dbReference>
<name>A0ABM8WL58_9BURK</name>